<dbReference type="AlphaFoldDB" id="A0A2N9EE13"/>
<organism evidence="2">
    <name type="scientific">Fagus sylvatica</name>
    <name type="common">Beechnut</name>
    <dbReference type="NCBI Taxonomy" id="28930"/>
    <lineage>
        <taxon>Eukaryota</taxon>
        <taxon>Viridiplantae</taxon>
        <taxon>Streptophyta</taxon>
        <taxon>Embryophyta</taxon>
        <taxon>Tracheophyta</taxon>
        <taxon>Spermatophyta</taxon>
        <taxon>Magnoliopsida</taxon>
        <taxon>eudicotyledons</taxon>
        <taxon>Gunneridae</taxon>
        <taxon>Pentapetalae</taxon>
        <taxon>rosids</taxon>
        <taxon>fabids</taxon>
        <taxon>Fagales</taxon>
        <taxon>Fagaceae</taxon>
        <taxon>Fagus</taxon>
    </lineage>
</organism>
<reference evidence="2" key="1">
    <citation type="submission" date="2018-02" db="EMBL/GenBank/DDBJ databases">
        <authorList>
            <person name="Cohen D.B."/>
            <person name="Kent A.D."/>
        </authorList>
    </citation>
    <scope>NUCLEOTIDE SEQUENCE</scope>
</reference>
<accession>A0A2N9EE13</accession>
<feature type="region of interest" description="Disordered" evidence="1">
    <location>
        <begin position="83"/>
        <end position="106"/>
    </location>
</feature>
<name>A0A2N9EE13_FAGSY</name>
<protein>
    <submittedName>
        <fullName evidence="2">Uncharacterized protein</fullName>
    </submittedName>
</protein>
<dbReference type="EMBL" id="OIVN01000034">
    <property type="protein sequence ID" value="SPC72963.1"/>
    <property type="molecule type" value="Genomic_DNA"/>
</dbReference>
<feature type="region of interest" description="Disordered" evidence="1">
    <location>
        <begin position="153"/>
        <end position="197"/>
    </location>
</feature>
<sequence length="197" mass="22476">MDVVGWLGLFEKVPAIFFLGMQQQLEDHAARIATTGTRIDRMASQGMQQQLEDHAARIATIGTRIDRLEASFAALHSMLELQQPHEQPEASHGSLQKAARHPPHGPRPHMELLRQAMGGYGDPFEYPIEEPRSEFGFGRPQLAPQWHHEDFEEPWPEHRTLIKPRPQIDSKSSLSQKQTARKNLLGHRGLELYEENN</sequence>
<evidence type="ECO:0000313" key="2">
    <source>
        <dbReference type="EMBL" id="SPC72963.1"/>
    </source>
</evidence>
<feature type="compositionally biased region" description="Polar residues" evidence="1">
    <location>
        <begin position="169"/>
        <end position="178"/>
    </location>
</feature>
<proteinExistence type="predicted"/>
<gene>
    <name evidence="2" type="ORF">FSB_LOCUS845</name>
</gene>
<evidence type="ECO:0000256" key="1">
    <source>
        <dbReference type="SAM" id="MobiDB-lite"/>
    </source>
</evidence>